<proteinExistence type="predicted"/>
<name>A0A6M3L0X6_9ZZZZ</name>
<dbReference type="InterPro" id="IPR010064">
    <property type="entry name" value="HK97-gp10_tail"/>
</dbReference>
<reference evidence="1" key="1">
    <citation type="submission" date="2020-03" db="EMBL/GenBank/DDBJ databases">
        <title>The deep terrestrial virosphere.</title>
        <authorList>
            <person name="Holmfeldt K."/>
            <person name="Nilsson E."/>
            <person name="Simone D."/>
            <person name="Lopez-Fernandez M."/>
            <person name="Wu X."/>
            <person name="de Brujin I."/>
            <person name="Lundin D."/>
            <person name="Andersson A."/>
            <person name="Bertilsson S."/>
            <person name="Dopson M."/>
        </authorList>
    </citation>
    <scope>NUCLEOTIDE SEQUENCE</scope>
    <source>
        <strain evidence="1">MM415B02999</strain>
    </source>
</reference>
<protein>
    <submittedName>
        <fullName evidence="1">Putative tail protein</fullName>
    </submittedName>
</protein>
<dbReference type="Pfam" id="PF04883">
    <property type="entry name" value="HK97-gp10_like"/>
    <property type="match status" value="1"/>
</dbReference>
<accession>A0A6M3L0X6</accession>
<dbReference type="AlphaFoldDB" id="A0A6M3L0X6"/>
<gene>
    <name evidence="1" type="ORF">MM415B02999_0005</name>
</gene>
<dbReference type="EMBL" id="MT142703">
    <property type="protein sequence ID" value="QJA87401.1"/>
    <property type="molecule type" value="Genomic_DNA"/>
</dbReference>
<evidence type="ECO:0000313" key="1">
    <source>
        <dbReference type="EMBL" id="QJA87401.1"/>
    </source>
</evidence>
<organism evidence="1">
    <name type="scientific">viral metagenome</name>
    <dbReference type="NCBI Taxonomy" id="1070528"/>
    <lineage>
        <taxon>unclassified sequences</taxon>
        <taxon>metagenomes</taxon>
        <taxon>organismal metagenomes</taxon>
    </lineage>
</organism>
<sequence length="133" mass="15328">MKLRLQMEGIPEVQRELGKIVDHNKISRALQQAAMMVTGDAMRYCPVLTGRLQKSITPYKISDLTWEIRATANYADYIEFGTYKINIGTPDNPLIYMSGSGKYPSYRPFLRSALWDDQQKIIDMFDEALDEKQ</sequence>